<dbReference type="BioCyc" id="PSP1104324:GJSN-1572-MONOMER"/>
<evidence type="ECO:0000313" key="2">
    <source>
        <dbReference type="Proteomes" id="UP000005867"/>
    </source>
</evidence>
<keyword evidence="2" id="KW-1185">Reference proteome</keyword>
<evidence type="ECO:0000313" key="1">
    <source>
        <dbReference type="EMBL" id="AET33018.1"/>
    </source>
</evidence>
<accession>G7VG20</accession>
<organism evidence="1 2">
    <name type="scientific">Pyrobaculum ferrireducens</name>
    <dbReference type="NCBI Taxonomy" id="1104324"/>
    <lineage>
        <taxon>Archaea</taxon>
        <taxon>Thermoproteota</taxon>
        <taxon>Thermoprotei</taxon>
        <taxon>Thermoproteales</taxon>
        <taxon>Thermoproteaceae</taxon>
        <taxon>Pyrobaculum</taxon>
    </lineage>
</organism>
<gene>
    <name evidence="1" type="ORF">P186_1600</name>
</gene>
<reference evidence="1 2" key="1">
    <citation type="journal article" date="2012" name="J. Bacteriol.">
        <title>Complete genome sequence of strain 1860, a crenarchaeon of the genus pyrobaculum able to grow with various electron acceptors.</title>
        <authorList>
            <person name="Mardanov A.V."/>
            <person name="Gumerov V.M."/>
            <person name="Slobodkina G.B."/>
            <person name="Beletsky A.V."/>
            <person name="Bonch-Osmolovskaya E.A."/>
            <person name="Ravin N.V."/>
            <person name="Skryabin K.G."/>
        </authorList>
    </citation>
    <scope>NUCLEOTIDE SEQUENCE [LARGE SCALE GENOMIC DNA]</scope>
    <source>
        <strain evidence="1 2">1860</strain>
    </source>
</reference>
<dbReference type="EMBL" id="CP003098">
    <property type="protein sequence ID" value="AET33018.1"/>
    <property type="molecule type" value="Genomic_DNA"/>
</dbReference>
<dbReference type="KEGG" id="pyr:P186_1600"/>
<dbReference type="AlphaFoldDB" id="G7VG20"/>
<sequence>MPYSEATTLIIVWTLAAAAFVMPFGRLAEVLGYAESLKRG</sequence>
<dbReference type="HOGENOM" id="CLU_3283011_0_0_2"/>
<name>G7VG20_9CREN</name>
<dbReference type="Proteomes" id="UP000005867">
    <property type="component" value="Chromosome"/>
</dbReference>
<proteinExistence type="predicted"/>
<protein>
    <submittedName>
        <fullName evidence="1">Uncharacterized protein</fullName>
    </submittedName>
</protein>